<sequence>MYRTLILTLLLLPLPLTAESYLFSGGSRNVAMTIASEVLIKAYSNAGIDIEPVFLNLEESLQQSNAGITDGELARIEKISDIYQNLMQVPVSIVSVEAVAFSKKPSLLIDKWEDLRDHKVVIIKGAKFIETATEHLPVQKALSAQGAFDRLNKGLVDIVVLPKLAGWSIIHRKKYKNIRMVSASLKKMKLYHFVHKKNRHLIPVITPHLKEMEKTGEISYIRNTQLRRLSKTF</sequence>
<dbReference type="Proteomes" id="UP000254266">
    <property type="component" value="Unassembled WGS sequence"/>
</dbReference>
<dbReference type="SUPFAM" id="SSF53850">
    <property type="entry name" value="Periplasmic binding protein-like II"/>
    <property type="match status" value="1"/>
</dbReference>
<gene>
    <name evidence="1" type="ORF">DIZ80_01010</name>
</gene>
<dbReference type="Gene3D" id="3.40.190.10">
    <property type="entry name" value="Periplasmic binding protein-like II"/>
    <property type="match status" value="2"/>
</dbReference>
<protein>
    <submittedName>
        <fullName evidence="1">Uncharacterized protein</fullName>
    </submittedName>
</protein>
<organism evidence="1 2">
    <name type="scientific">endosymbiont of Galathealinum brachiosum</name>
    <dbReference type="NCBI Taxonomy" id="2200906"/>
    <lineage>
        <taxon>Bacteria</taxon>
        <taxon>Pseudomonadati</taxon>
        <taxon>Pseudomonadota</taxon>
        <taxon>Gammaproteobacteria</taxon>
        <taxon>sulfur-oxidizing symbionts</taxon>
    </lineage>
</organism>
<comment type="caution">
    <text evidence="1">The sequence shown here is derived from an EMBL/GenBank/DDBJ whole genome shotgun (WGS) entry which is preliminary data.</text>
</comment>
<accession>A0A370DME9</accession>
<dbReference type="EMBL" id="QFXC01000002">
    <property type="protein sequence ID" value="RDH86079.1"/>
    <property type="molecule type" value="Genomic_DNA"/>
</dbReference>
<keyword evidence="2" id="KW-1185">Reference proteome</keyword>
<dbReference type="AlphaFoldDB" id="A0A370DME9"/>
<reference evidence="1 2" key="1">
    <citation type="journal article" date="2018" name="ISME J.">
        <title>Endosymbiont genomes yield clues of tubeworm success.</title>
        <authorList>
            <person name="Li Y."/>
            <person name="Liles M.R."/>
            <person name="Halanych K.M."/>
        </authorList>
    </citation>
    <scope>NUCLEOTIDE SEQUENCE [LARGE SCALE GENOMIC DNA]</scope>
    <source>
        <strain evidence="1">A1464</strain>
    </source>
</reference>
<proteinExistence type="predicted"/>
<name>A0A370DME9_9GAMM</name>
<evidence type="ECO:0000313" key="2">
    <source>
        <dbReference type="Proteomes" id="UP000254266"/>
    </source>
</evidence>
<evidence type="ECO:0000313" key="1">
    <source>
        <dbReference type="EMBL" id="RDH86079.1"/>
    </source>
</evidence>